<feature type="region of interest" description="Disordered" evidence="1">
    <location>
        <begin position="31"/>
        <end position="60"/>
    </location>
</feature>
<feature type="compositionally biased region" description="Basic and acidic residues" evidence="1">
    <location>
        <begin position="31"/>
        <end position="52"/>
    </location>
</feature>
<reference evidence="2 3" key="1">
    <citation type="journal article" date="2016" name="Sci. Rep.">
        <title>The Dendrobium catenatum Lindl. genome sequence provides insights into polysaccharide synthase, floral development and adaptive evolution.</title>
        <authorList>
            <person name="Zhang G.Q."/>
            <person name="Xu Q."/>
            <person name="Bian C."/>
            <person name="Tsai W.C."/>
            <person name="Yeh C.M."/>
            <person name="Liu K.W."/>
            <person name="Yoshida K."/>
            <person name="Zhang L.S."/>
            <person name="Chang S.B."/>
            <person name="Chen F."/>
            <person name="Shi Y."/>
            <person name="Su Y.Y."/>
            <person name="Zhang Y.Q."/>
            <person name="Chen L.J."/>
            <person name="Yin Y."/>
            <person name="Lin M."/>
            <person name="Huang H."/>
            <person name="Deng H."/>
            <person name="Wang Z.W."/>
            <person name="Zhu S.L."/>
            <person name="Zhao X."/>
            <person name="Deng C."/>
            <person name="Niu S.C."/>
            <person name="Huang J."/>
            <person name="Wang M."/>
            <person name="Liu G.H."/>
            <person name="Yang H.J."/>
            <person name="Xiao X.J."/>
            <person name="Hsiao Y.Y."/>
            <person name="Wu W.L."/>
            <person name="Chen Y.Y."/>
            <person name="Mitsuda N."/>
            <person name="Ohme-Takagi M."/>
            <person name="Luo Y.B."/>
            <person name="Van de Peer Y."/>
            <person name="Liu Z.J."/>
        </authorList>
    </citation>
    <scope>NUCLEOTIDE SEQUENCE [LARGE SCALE GENOMIC DNA]</scope>
    <source>
        <tissue evidence="2">The whole plant</tissue>
    </source>
</reference>
<dbReference type="EMBL" id="KZ502078">
    <property type="protein sequence ID" value="PKU83832.1"/>
    <property type="molecule type" value="Genomic_DNA"/>
</dbReference>
<evidence type="ECO:0000256" key="1">
    <source>
        <dbReference type="SAM" id="MobiDB-lite"/>
    </source>
</evidence>
<accession>A0A2I0X7F2</accession>
<protein>
    <submittedName>
        <fullName evidence="2">Uncharacterized protein</fullName>
    </submittedName>
</protein>
<gene>
    <name evidence="2" type="ORF">MA16_Dca018465</name>
</gene>
<reference evidence="2 3" key="2">
    <citation type="journal article" date="2017" name="Nature">
        <title>The Apostasia genome and the evolution of orchids.</title>
        <authorList>
            <person name="Zhang G.Q."/>
            <person name="Liu K.W."/>
            <person name="Li Z."/>
            <person name="Lohaus R."/>
            <person name="Hsiao Y.Y."/>
            <person name="Niu S.C."/>
            <person name="Wang J.Y."/>
            <person name="Lin Y.C."/>
            <person name="Xu Q."/>
            <person name="Chen L.J."/>
            <person name="Yoshida K."/>
            <person name="Fujiwara S."/>
            <person name="Wang Z.W."/>
            <person name="Zhang Y.Q."/>
            <person name="Mitsuda N."/>
            <person name="Wang M."/>
            <person name="Liu G.H."/>
            <person name="Pecoraro L."/>
            <person name="Huang H.X."/>
            <person name="Xiao X.J."/>
            <person name="Lin M."/>
            <person name="Wu X.Y."/>
            <person name="Wu W.L."/>
            <person name="Chen Y.Y."/>
            <person name="Chang S.B."/>
            <person name="Sakamoto S."/>
            <person name="Ohme-Takagi M."/>
            <person name="Yagi M."/>
            <person name="Zeng S.J."/>
            <person name="Shen C.Y."/>
            <person name="Yeh C.M."/>
            <person name="Luo Y.B."/>
            <person name="Tsai W.C."/>
            <person name="Van de Peer Y."/>
            <person name="Liu Z.J."/>
        </authorList>
    </citation>
    <scope>NUCLEOTIDE SEQUENCE [LARGE SCALE GENOMIC DNA]</scope>
    <source>
        <tissue evidence="2">The whole plant</tissue>
    </source>
</reference>
<sequence>MRDWCDANRLLLSVRIFYKTGNQLKQMVGEFQEKEETESDHSVDLRDDRDIFSENYHGRP</sequence>
<dbReference type="AlphaFoldDB" id="A0A2I0X7F2"/>
<proteinExistence type="predicted"/>
<evidence type="ECO:0000313" key="3">
    <source>
        <dbReference type="Proteomes" id="UP000233837"/>
    </source>
</evidence>
<dbReference type="Proteomes" id="UP000233837">
    <property type="component" value="Unassembled WGS sequence"/>
</dbReference>
<organism evidence="2 3">
    <name type="scientific">Dendrobium catenatum</name>
    <dbReference type="NCBI Taxonomy" id="906689"/>
    <lineage>
        <taxon>Eukaryota</taxon>
        <taxon>Viridiplantae</taxon>
        <taxon>Streptophyta</taxon>
        <taxon>Embryophyta</taxon>
        <taxon>Tracheophyta</taxon>
        <taxon>Spermatophyta</taxon>
        <taxon>Magnoliopsida</taxon>
        <taxon>Liliopsida</taxon>
        <taxon>Asparagales</taxon>
        <taxon>Orchidaceae</taxon>
        <taxon>Epidendroideae</taxon>
        <taxon>Malaxideae</taxon>
        <taxon>Dendrobiinae</taxon>
        <taxon>Dendrobium</taxon>
    </lineage>
</organism>
<evidence type="ECO:0000313" key="2">
    <source>
        <dbReference type="EMBL" id="PKU83832.1"/>
    </source>
</evidence>
<keyword evidence="3" id="KW-1185">Reference proteome</keyword>
<name>A0A2I0X7F2_9ASPA</name>